<organism evidence="2 3">
    <name type="scientific">Mesobacillus selenatarsenatis (strain DSM 18680 / JCM 14380 / FERM P-15431 / SF-1)</name>
    <dbReference type="NCBI Taxonomy" id="1321606"/>
    <lineage>
        <taxon>Bacteria</taxon>
        <taxon>Bacillati</taxon>
        <taxon>Bacillota</taxon>
        <taxon>Bacilli</taxon>
        <taxon>Bacillales</taxon>
        <taxon>Bacillaceae</taxon>
        <taxon>Mesobacillus</taxon>
    </lineage>
</organism>
<accession>A0A0A8X9J7</accession>
<feature type="region of interest" description="Disordered" evidence="1">
    <location>
        <begin position="38"/>
        <end position="64"/>
    </location>
</feature>
<dbReference type="Proteomes" id="UP000031014">
    <property type="component" value="Unassembled WGS sequence"/>
</dbReference>
<name>A0A0A8X9J7_MESS1</name>
<protein>
    <submittedName>
        <fullName evidence="2">Uncharacterized protein</fullName>
    </submittedName>
</protein>
<dbReference type="RefSeq" id="WP_041968193.1">
    <property type="nucleotide sequence ID" value="NZ_BASE01000134.1"/>
</dbReference>
<proteinExistence type="predicted"/>
<evidence type="ECO:0000256" key="1">
    <source>
        <dbReference type="SAM" id="MobiDB-lite"/>
    </source>
</evidence>
<comment type="caution">
    <text evidence="2">The sequence shown here is derived from an EMBL/GenBank/DDBJ whole genome shotgun (WGS) entry which is preliminary data.</text>
</comment>
<evidence type="ECO:0000313" key="3">
    <source>
        <dbReference type="Proteomes" id="UP000031014"/>
    </source>
</evidence>
<reference evidence="2 3" key="1">
    <citation type="submission" date="2013-06" db="EMBL/GenBank/DDBJ databases">
        <title>Whole genome shotgun sequence of Bacillus selenatarsenatis SF-1.</title>
        <authorList>
            <person name="Kuroda M."/>
            <person name="Sei K."/>
            <person name="Yamashita M."/>
            <person name="Ike M."/>
        </authorList>
    </citation>
    <scope>NUCLEOTIDE SEQUENCE [LARGE SCALE GENOMIC DNA]</scope>
    <source>
        <strain evidence="2 3">SF-1</strain>
    </source>
</reference>
<evidence type="ECO:0000313" key="2">
    <source>
        <dbReference type="EMBL" id="GAM16613.1"/>
    </source>
</evidence>
<feature type="compositionally biased region" description="Basic and acidic residues" evidence="1">
    <location>
        <begin position="38"/>
        <end position="55"/>
    </location>
</feature>
<sequence length="110" mass="12730">MGYILPVTNYQYIQYAEREIGTDYDPFQINKIAKIRKEDPVEQGQEQREQAVEPMKKRKDQQPVARMQLAASDISFSNTDRVYKKKVNPSVVSQAYAELTGKGRHYSESI</sequence>
<dbReference type="EMBL" id="BASE01000134">
    <property type="protein sequence ID" value="GAM16613.1"/>
    <property type="molecule type" value="Genomic_DNA"/>
</dbReference>
<keyword evidence="3" id="KW-1185">Reference proteome</keyword>
<dbReference type="AlphaFoldDB" id="A0A0A8X9J7"/>
<gene>
    <name evidence="2" type="ORF">SAMD00020551_4842</name>
</gene>
<dbReference type="OrthoDB" id="2706316at2"/>